<dbReference type="PANTHER" id="PTHR43238:SF1">
    <property type="entry name" value="GDP-L-FUCOSE SYNTHASE"/>
    <property type="match status" value="1"/>
</dbReference>
<accession>A0A556VAE2</accession>
<dbReference type="SUPFAM" id="SSF51735">
    <property type="entry name" value="NAD(P)-binding Rossmann-fold domains"/>
    <property type="match status" value="1"/>
</dbReference>
<dbReference type="AlphaFoldDB" id="A0A556VAE2"/>
<dbReference type="Pfam" id="PF01370">
    <property type="entry name" value="Epimerase"/>
    <property type="match status" value="1"/>
</dbReference>
<evidence type="ECO:0000313" key="2">
    <source>
        <dbReference type="EMBL" id="TTE66797.1"/>
    </source>
</evidence>
<organism evidence="2 3">
    <name type="scientific">Bagarius yarrelli</name>
    <name type="common">Goonch</name>
    <name type="synonym">Bagrus yarrelli</name>
    <dbReference type="NCBI Taxonomy" id="175774"/>
    <lineage>
        <taxon>Eukaryota</taxon>
        <taxon>Metazoa</taxon>
        <taxon>Chordata</taxon>
        <taxon>Craniata</taxon>
        <taxon>Vertebrata</taxon>
        <taxon>Euteleostomi</taxon>
        <taxon>Actinopterygii</taxon>
        <taxon>Neopterygii</taxon>
        <taxon>Teleostei</taxon>
        <taxon>Ostariophysi</taxon>
        <taxon>Siluriformes</taxon>
        <taxon>Sisoridae</taxon>
        <taxon>Sisorinae</taxon>
        <taxon>Bagarius</taxon>
    </lineage>
</organism>
<dbReference type="GO" id="GO:0050577">
    <property type="term" value="F:GDP-L-fucose synthase activity"/>
    <property type="evidence" value="ECO:0007669"/>
    <property type="project" value="TreeGrafter"/>
</dbReference>
<comment type="caution">
    <text evidence="2">The sequence shown here is derived from an EMBL/GenBank/DDBJ whole genome shotgun (WGS) entry which is preliminary data.</text>
</comment>
<keyword evidence="3" id="KW-1185">Reference proteome</keyword>
<gene>
    <name evidence="2" type="ORF">Baya_14953</name>
</gene>
<dbReference type="InterPro" id="IPR036291">
    <property type="entry name" value="NAD(P)-bd_dom_sf"/>
</dbReference>
<feature type="domain" description="NAD-dependent epimerase/dehydratase" evidence="1">
    <location>
        <begin position="43"/>
        <end position="119"/>
    </location>
</feature>
<dbReference type="EMBL" id="VCAZ01000190">
    <property type="protein sequence ID" value="TTE66797.1"/>
    <property type="molecule type" value="Genomic_DNA"/>
</dbReference>
<evidence type="ECO:0000313" key="3">
    <source>
        <dbReference type="Proteomes" id="UP000319801"/>
    </source>
</evidence>
<protein>
    <submittedName>
        <fullName evidence="2">GDP-L-fucose synthase</fullName>
    </submittedName>
</protein>
<sequence length="145" mass="16181">MKFGGGYKHREKYTEVIKGSIEVTRKLLKNKMNAETEPRRMRVLVTGGSGLLGNAIEHVVKQEGGAREEEEWIFISSKDADLTNAAETRSVFEKHRPTHVIHLAAVIHNGPPHQSNSGYAYAKRMVDVFNSVRIPSVTRVKVASV</sequence>
<dbReference type="PANTHER" id="PTHR43238">
    <property type="entry name" value="GDP-L-FUCOSE SYNTHASE"/>
    <property type="match status" value="1"/>
</dbReference>
<dbReference type="Proteomes" id="UP000319801">
    <property type="component" value="Unassembled WGS sequence"/>
</dbReference>
<dbReference type="Gene3D" id="3.40.50.720">
    <property type="entry name" value="NAD(P)-binding Rossmann-like Domain"/>
    <property type="match status" value="1"/>
</dbReference>
<evidence type="ECO:0000259" key="1">
    <source>
        <dbReference type="Pfam" id="PF01370"/>
    </source>
</evidence>
<reference evidence="2 3" key="1">
    <citation type="journal article" date="2019" name="Genome Biol. Evol.">
        <title>Whole-Genome Sequencing of the Giant Devil Catfish, Bagarius yarrelli.</title>
        <authorList>
            <person name="Jiang W."/>
            <person name="Lv Y."/>
            <person name="Cheng L."/>
            <person name="Yang K."/>
            <person name="Chao B."/>
            <person name="Wang X."/>
            <person name="Li Y."/>
            <person name="Pan X."/>
            <person name="You X."/>
            <person name="Zhang Y."/>
            <person name="Yang J."/>
            <person name="Li J."/>
            <person name="Zhang X."/>
            <person name="Liu S."/>
            <person name="Sun C."/>
            <person name="Yang J."/>
            <person name="Shi Q."/>
        </authorList>
    </citation>
    <scope>NUCLEOTIDE SEQUENCE [LARGE SCALE GENOMIC DNA]</scope>
    <source>
        <strain evidence="2">JWS20170419001</strain>
        <tissue evidence="2">Muscle</tissue>
    </source>
</reference>
<dbReference type="InterPro" id="IPR001509">
    <property type="entry name" value="Epimerase_deHydtase"/>
</dbReference>
<proteinExistence type="predicted"/>
<dbReference type="OrthoDB" id="202470at2759"/>
<name>A0A556VAE2_BAGYA</name>